<gene>
    <name evidence="1" type="ORF">WJX75_003003</name>
</gene>
<sequence length="347" mass="39146">MCRIRLPWLQLRAFCSHWGELSEGHAPQAIVRRASQEGVEGQEPPLLRDEAPLQHSKVYAHLEAIVDALKYEDINLTRLRGHRLLDAASFDNLAQEHAAQGTPVMIEWESASKACSALKEHEGLTLLGLPESICEVIPRSDASRPATIDDLFNHFAADLYLRQRVFDPVESHWEYTRRELISPILQCVASLIPDVAVIADAEVKGQRSRGTIDYLLDHVGVSMICVEAKLHEKLLDHLGQVFGEMRARWGNLKKMPTAGILSNGMHYITFKYTEDPLELVQYRRLSLPSTMGTPNCKFQEVKVAMVIIVRHLMSLLSSQIKAAEVHLPESFSKRAKRSWHPGCSKYS</sequence>
<dbReference type="EMBL" id="JALJOT010000001">
    <property type="protein sequence ID" value="KAK9918300.1"/>
    <property type="molecule type" value="Genomic_DNA"/>
</dbReference>
<keyword evidence="2" id="KW-1185">Reference proteome</keyword>
<accession>A0ABR2Z2V6</accession>
<proteinExistence type="predicted"/>
<evidence type="ECO:0000313" key="1">
    <source>
        <dbReference type="EMBL" id="KAK9918300.1"/>
    </source>
</evidence>
<evidence type="ECO:0008006" key="3">
    <source>
        <dbReference type="Google" id="ProtNLM"/>
    </source>
</evidence>
<name>A0ABR2Z2V6_9CHLO</name>
<evidence type="ECO:0000313" key="2">
    <source>
        <dbReference type="Proteomes" id="UP001491310"/>
    </source>
</evidence>
<reference evidence="1 2" key="1">
    <citation type="journal article" date="2024" name="Nat. Commun.">
        <title>Phylogenomics reveals the evolutionary origins of lichenization in chlorophyte algae.</title>
        <authorList>
            <person name="Puginier C."/>
            <person name="Libourel C."/>
            <person name="Otte J."/>
            <person name="Skaloud P."/>
            <person name="Haon M."/>
            <person name="Grisel S."/>
            <person name="Petersen M."/>
            <person name="Berrin J.G."/>
            <person name="Delaux P.M."/>
            <person name="Dal Grande F."/>
            <person name="Keller J."/>
        </authorList>
    </citation>
    <scope>NUCLEOTIDE SEQUENCE [LARGE SCALE GENOMIC DNA]</scope>
    <source>
        <strain evidence="1 2">SAG 216-7</strain>
    </source>
</reference>
<dbReference type="Proteomes" id="UP001491310">
    <property type="component" value="Unassembled WGS sequence"/>
</dbReference>
<protein>
    <recommendedName>
        <fullName evidence="3">Type I restriction enzyme R protein N-terminal domain-containing protein</fullName>
    </recommendedName>
</protein>
<comment type="caution">
    <text evidence="1">The sequence shown here is derived from an EMBL/GenBank/DDBJ whole genome shotgun (WGS) entry which is preliminary data.</text>
</comment>
<organism evidence="1 2">
    <name type="scientific">Coccomyxa subellipsoidea</name>
    <dbReference type="NCBI Taxonomy" id="248742"/>
    <lineage>
        <taxon>Eukaryota</taxon>
        <taxon>Viridiplantae</taxon>
        <taxon>Chlorophyta</taxon>
        <taxon>core chlorophytes</taxon>
        <taxon>Trebouxiophyceae</taxon>
        <taxon>Trebouxiophyceae incertae sedis</taxon>
        <taxon>Coccomyxaceae</taxon>
        <taxon>Coccomyxa</taxon>
    </lineage>
</organism>